<dbReference type="GO" id="GO:0003677">
    <property type="term" value="F:DNA binding"/>
    <property type="evidence" value="ECO:0007669"/>
    <property type="project" value="InterPro"/>
</dbReference>
<protein>
    <recommendedName>
        <fullName evidence="1">HTH luxR-type domain-containing protein</fullName>
    </recommendedName>
</protein>
<dbReference type="InterPro" id="IPR000792">
    <property type="entry name" value="Tscrpt_reg_LuxR_C"/>
</dbReference>
<feature type="domain" description="HTH luxR-type" evidence="1">
    <location>
        <begin position="262"/>
        <end position="319"/>
    </location>
</feature>
<accession>A0A4R0HLA9</accession>
<dbReference type="InterPro" id="IPR051797">
    <property type="entry name" value="TrmB-like"/>
</dbReference>
<name>A0A4R0HLA9_9ACTN</name>
<dbReference type="Proteomes" id="UP000292346">
    <property type="component" value="Unassembled WGS sequence"/>
</dbReference>
<dbReference type="SMART" id="SM00421">
    <property type="entry name" value="HTH_LUXR"/>
    <property type="match status" value="1"/>
</dbReference>
<dbReference type="PANTHER" id="PTHR34293">
    <property type="entry name" value="HTH-TYPE TRANSCRIPTIONAL REGULATOR TRMBL2"/>
    <property type="match status" value="1"/>
</dbReference>
<dbReference type="RefSeq" id="WP_131335937.1">
    <property type="nucleotide sequence ID" value="NZ_SJJZ01000001.1"/>
</dbReference>
<evidence type="ECO:0000313" key="2">
    <source>
        <dbReference type="EMBL" id="TCC11363.1"/>
    </source>
</evidence>
<dbReference type="OrthoDB" id="3369460at2"/>
<dbReference type="Pfam" id="PF01978">
    <property type="entry name" value="TrmB"/>
    <property type="match status" value="1"/>
</dbReference>
<dbReference type="InterPro" id="IPR002831">
    <property type="entry name" value="Tscrpt_reg_TrmB_N"/>
</dbReference>
<organism evidence="2 3">
    <name type="scientific">Kribbella soli</name>
    <dbReference type="NCBI Taxonomy" id="1124743"/>
    <lineage>
        <taxon>Bacteria</taxon>
        <taxon>Bacillati</taxon>
        <taxon>Actinomycetota</taxon>
        <taxon>Actinomycetes</taxon>
        <taxon>Propionibacteriales</taxon>
        <taxon>Kribbellaceae</taxon>
        <taxon>Kribbella</taxon>
    </lineage>
</organism>
<dbReference type="Gene3D" id="1.10.10.10">
    <property type="entry name" value="Winged helix-like DNA-binding domain superfamily/Winged helix DNA-binding domain"/>
    <property type="match status" value="2"/>
</dbReference>
<sequence>MLDVLGLDAIEEGAYRRLIALPSESLETLAAAMEVEVADVAAALDGLEEKGLVARSTATPGHFVASPPTLALGSLIVQRQEEIRRAQLELGRLAEQYRGVMADRSDTDVIEVVRGTQAVAQRFGQMQRGASEEVLALVKASVAVVSADENVDEDAALARGVTYRVVVERAAFAKPGFVDLVAESLKAGELIRVTGDLPLRLIVADRSLALLPLAPTAANAAGGALLVHPSGLLDALLHLFDLVWASANEVLPTADGTTELAAERLDDVDARILTLLLAGLTDHAIGGQLGMSLRTVQRRVSQLMDRAQVVTRFQLGHEASRRGWLGV</sequence>
<evidence type="ECO:0000313" key="3">
    <source>
        <dbReference type="Proteomes" id="UP000292346"/>
    </source>
</evidence>
<dbReference type="PANTHER" id="PTHR34293:SF1">
    <property type="entry name" value="HTH-TYPE TRANSCRIPTIONAL REGULATOR TRMBL2"/>
    <property type="match status" value="1"/>
</dbReference>
<keyword evidence="3" id="KW-1185">Reference proteome</keyword>
<evidence type="ECO:0000259" key="1">
    <source>
        <dbReference type="SMART" id="SM00421"/>
    </source>
</evidence>
<dbReference type="InterPro" id="IPR036388">
    <property type="entry name" value="WH-like_DNA-bd_sf"/>
</dbReference>
<dbReference type="EMBL" id="SJJZ01000001">
    <property type="protein sequence ID" value="TCC11363.1"/>
    <property type="molecule type" value="Genomic_DNA"/>
</dbReference>
<reference evidence="2 3" key="1">
    <citation type="submission" date="2019-02" db="EMBL/GenBank/DDBJ databases">
        <title>Kribbella capetownensis sp. nov. and Kribbella speibonae sp. nov., isolated from soil.</title>
        <authorList>
            <person name="Curtis S.M."/>
            <person name="Norton I."/>
            <person name="Everest G.J."/>
            <person name="Meyers P.R."/>
        </authorList>
    </citation>
    <scope>NUCLEOTIDE SEQUENCE [LARGE SCALE GENOMIC DNA]</scope>
    <source>
        <strain evidence="2 3">KCTC 29219</strain>
    </source>
</reference>
<comment type="caution">
    <text evidence="2">The sequence shown here is derived from an EMBL/GenBank/DDBJ whole genome shotgun (WGS) entry which is preliminary data.</text>
</comment>
<dbReference type="GO" id="GO:0006355">
    <property type="term" value="P:regulation of DNA-templated transcription"/>
    <property type="evidence" value="ECO:0007669"/>
    <property type="project" value="InterPro"/>
</dbReference>
<proteinExistence type="predicted"/>
<dbReference type="SUPFAM" id="SSF46894">
    <property type="entry name" value="C-terminal effector domain of the bipartite response regulators"/>
    <property type="match status" value="1"/>
</dbReference>
<gene>
    <name evidence="2" type="ORF">E0H45_08815</name>
</gene>
<dbReference type="InterPro" id="IPR016032">
    <property type="entry name" value="Sig_transdc_resp-reg_C-effctor"/>
</dbReference>
<dbReference type="AlphaFoldDB" id="A0A4R0HLA9"/>